<evidence type="ECO:0000313" key="1">
    <source>
        <dbReference type="EMBL" id="CAJ1381788.1"/>
    </source>
</evidence>
<proteinExistence type="predicted"/>
<name>A0AA36I7S9_9DINO</name>
<organism evidence="1 2">
    <name type="scientific">Effrenium voratum</name>
    <dbReference type="NCBI Taxonomy" id="2562239"/>
    <lineage>
        <taxon>Eukaryota</taxon>
        <taxon>Sar</taxon>
        <taxon>Alveolata</taxon>
        <taxon>Dinophyceae</taxon>
        <taxon>Suessiales</taxon>
        <taxon>Symbiodiniaceae</taxon>
        <taxon>Effrenium</taxon>
    </lineage>
</organism>
<dbReference type="EMBL" id="CAUJNA010000837">
    <property type="protein sequence ID" value="CAJ1381788.1"/>
    <property type="molecule type" value="Genomic_DNA"/>
</dbReference>
<protein>
    <submittedName>
        <fullName evidence="1">Uncharacterized protein</fullName>
    </submittedName>
</protein>
<accession>A0AA36I7S9</accession>
<reference evidence="1" key="1">
    <citation type="submission" date="2023-08" db="EMBL/GenBank/DDBJ databases">
        <authorList>
            <person name="Chen Y."/>
            <person name="Shah S."/>
            <person name="Dougan E. K."/>
            <person name="Thang M."/>
            <person name="Chan C."/>
        </authorList>
    </citation>
    <scope>NUCLEOTIDE SEQUENCE</scope>
</reference>
<sequence length="391" mass="43548">MSDLAIRFCFDGAYPADVCCDPQHSDYRRCWQAGRAFNEHHKKQCCSGPALALAAEIQERIASTSASETLSRCLAVGHFDRTAFMPQGTPDHLKKLATSHQDDEVRRAYSYGHALTGGRCAEAALMEDEDQVVLGLHDQLKAKVHMTGWTVNFGAGSYEDPFWILAQQRNSSGIFVDPTGVPKDLSVPPKVRFLAEAAEPDNVLPLLRRGGLPAGHGRRVDVDFLKVDVDGCDCVLAAVALRFIRPKIVWMEINWSLPPPLRFARQCHPEWRPSWIRWAQGGRYLSTHGCSLSAAVAEVQAFGYQLLRVSGNVNAVFVHQSEAEFVGGAGVDEVACFSETWGNDYGRYAHWSLIDDWRRGLVHVALQRSWCNLTLHDWMFGISHLPFSLSV</sequence>
<gene>
    <name evidence="1" type="ORF">EVOR1521_LOCUS9355</name>
</gene>
<comment type="caution">
    <text evidence="1">The sequence shown here is derived from an EMBL/GenBank/DDBJ whole genome shotgun (WGS) entry which is preliminary data.</text>
</comment>
<evidence type="ECO:0000313" key="2">
    <source>
        <dbReference type="Proteomes" id="UP001178507"/>
    </source>
</evidence>
<keyword evidence="2" id="KW-1185">Reference proteome</keyword>
<dbReference type="Proteomes" id="UP001178507">
    <property type="component" value="Unassembled WGS sequence"/>
</dbReference>
<dbReference type="AlphaFoldDB" id="A0AA36I7S9"/>